<dbReference type="AlphaFoldDB" id="A0A9P0I8X0"/>
<keyword evidence="5" id="KW-1133">Transmembrane helix</keyword>
<dbReference type="PANTHER" id="PTHR11923">
    <property type="entry name" value="SCAVENGER RECEPTOR CLASS B TYPE-1 SR-B1"/>
    <property type="match status" value="1"/>
</dbReference>
<evidence type="ECO:0000256" key="1">
    <source>
        <dbReference type="ARBA" id="ARBA00004236"/>
    </source>
</evidence>
<sequence length="169" mass="19310">MDESRVTKEVYRADINGALDGHIELRLWNGSLSYSYWHKPGVIRLTKVYIFNVTNPQGFLENGEKPKLVEVGPFVYSLYSSTAGHRPLLWHATELGLQLFSSNHCQPPCRCRHSTKLEVVLHCVCPDAVSTLEHVYPNGYPFFDKCDRPTATSAYWSFGLCRWIGLLYL</sequence>
<evidence type="ECO:0000313" key="8">
    <source>
        <dbReference type="EMBL" id="CAH1642207.1"/>
    </source>
</evidence>
<evidence type="ECO:0000256" key="2">
    <source>
        <dbReference type="ARBA" id="ARBA00010532"/>
    </source>
</evidence>
<keyword evidence="9" id="KW-1185">Reference proteome</keyword>
<dbReference type="EMBL" id="LR824557">
    <property type="protein sequence ID" value="CAH1642207.1"/>
    <property type="molecule type" value="Genomic_DNA"/>
</dbReference>
<keyword evidence="7" id="KW-0325">Glycoprotein</keyword>
<dbReference type="GO" id="GO:0005044">
    <property type="term" value="F:scavenger receptor activity"/>
    <property type="evidence" value="ECO:0007669"/>
    <property type="project" value="TreeGrafter"/>
</dbReference>
<evidence type="ECO:0000313" key="9">
    <source>
        <dbReference type="Proteomes" id="UP001153321"/>
    </source>
</evidence>
<evidence type="ECO:0000256" key="6">
    <source>
        <dbReference type="ARBA" id="ARBA00023136"/>
    </source>
</evidence>
<dbReference type="Pfam" id="PF01130">
    <property type="entry name" value="CD36"/>
    <property type="match status" value="1"/>
</dbReference>
<dbReference type="PRINTS" id="PR01609">
    <property type="entry name" value="CD36FAMILY"/>
</dbReference>
<comment type="subcellular location">
    <subcellularLocation>
        <location evidence="1">Cell membrane</location>
    </subcellularLocation>
</comment>
<accession>A0A9P0I8X0</accession>
<evidence type="ECO:0000256" key="7">
    <source>
        <dbReference type="ARBA" id="ARBA00023180"/>
    </source>
</evidence>
<protein>
    <submittedName>
        <fullName evidence="8">Uncharacterized protein</fullName>
    </submittedName>
</protein>
<gene>
    <name evidence="8" type="ORF">SPLIT_LOCUS7563</name>
</gene>
<dbReference type="InterPro" id="IPR002159">
    <property type="entry name" value="CD36_fam"/>
</dbReference>
<keyword evidence="6" id="KW-0472">Membrane</keyword>
<dbReference type="GO" id="GO:0005737">
    <property type="term" value="C:cytoplasm"/>
    <property type="evidence" value="ECO:0007669"/>
    <property type="project" value="TreeGrafter"/>
</dbReference>
<evidence type="ECO:0000256" key="5">
    <source>
        <dbReference type="ARBA" id="ARBA00022989"/>
    </source>
</evidence>
<keyword evidence="3" id="KW-1003">Cell membrane</keyword>
<name>A0A9P0I8X0_SPOLI</name>
<evidence type="ECO:0000256" key="4">
    <source>
        <dbReference type="ARBA" id="ARBA00022692"/>
    </source>
</evidence>
<dbReference type="GO" id="GO:0005886">
    <property type="term" value="C:plasma membrane"/>
    <property type="evidence" value="ECO:0007669"/>
    <property type="project" value="UniProtKB-SubCell"/>
</dbReference>
<proteinExistence type="inferred from homology"/>
<organism evidence="8 9">
    <name type="scientific">Spodoptera littoralis</name>
    <name type="common">Egyptian cotton leafworm</name>
    <dbReference type="NCBI Taxonomy" id="7109"/>
    <lineage>
        <taxon>Eukaryota</taxon>
        <taxon>Metazoa</taxon>
        <taxon>Ecdysozoa</taxon>
        <taxon>Arthropoda</taxon>
        <taxon>Hexapoda</taxon>
        <taxon>Insecta</taxon>
        <taxon>Pterygota</taxon>
        <taxon>Neoptera</taxon>
        <taxon>Endopterygota</taxon>
        <taxon>Lepidoptera</taxon>
        <taxon>Glossata</taxon>
        <taxon>Ditrysia</taxon>
        <taxon>Noctuoidea</taxon>
        <taxon>Noctuidae</taxon>
        <taxon>Amphipyrinae</taxon>
        <taxon>Spodoptera</taxon>
    </lineage>
</organism>
<reference evidence="8" key="1">
    <citation type="submission" date="2022-02" db="EMBL/GenBank/DDBJ databases">
        <authorList>
            <person name="King R."/>
        </authorList>
    </citation>
    <scope>NUCLEOTIDE SEQUENCE</scope>
</reference>
<dbReference type="Proteomes" id="UP001153321">
    <property type="component" value="Chromosome 26"/>
</dbReference>
<keyword evidence="4" id="KW-0812">Transmembrane</keyword>
<comment type="similarity">
    <text evidence="2">Belongs to the CD36 family.</text>
</comment>
<evidence type="ECO:0000256" key="3">
    <source>
        <dbReference type="ARBA" id="ARBA00022475"/>
    </source>
</evidence>
<dbReference type="PANTHER" id="PTHR11923:SF88">
    <property type="entry name" value="DEBRIS BUSTER, ISOFORM D"/>
    <property type="match status" value="1"/>
</dbReference>